<protein>
    <submittedName>
        <fullName evidence="2">Conserved Archaeal protein</fullName>
    </submittedName>
</protein>
<dbReference type="InterPro" id="IPR036388">
    <property type="entry name" value="WH-like_DNA-bd_sf"/>
</dbReference>
<dbReference type="InterPro" id="IPR011017">
    <property type="entry name" value="TRASH_dom"/>
</dbReference>
<dbReference type="EMBL" id="CP000077">
    <property type="protein sequence ID" value="AAY80240.1"/>
    <property type="molecule type" value="Genomic_DNA"/>
</dbReference>
<dbReference type="InterPro" id="IPR013196">
    <property type="entry name" value="HTH_11"/>
</dbReference>
<dbReference type="PATRIC" id="fig|330779.12.peg.838"/>
<feature type="domain" description="TRASH" evidence="1">
    <location>
        <begin position="140"/>
        <end position="176"/>
    </location>
</feature>
<dbReference type="KEGG" id="sai:Saci_0874"/>
<gene>
    <name evidence="2" type="ordered locus">Saci_0874</name>
</gene>
<keyword evidence="3" id="KW-1185">Reference proteome</keyword>
<dbReference type="eggNOG" id="arCOG01585">
    <property type="taxonomic scope" value="Archaea"/>
</dbReference>
<evidence type="ECO:0000313" key="2">
    <source>
        <dbReference type="EMBL" id="AAY80240.1"/>
    </source>
</evidence>
<dbReference type="InterPro" id="IPR013603">
    <property type="entry name" value="TRASH_TR_C_prok"/>
</dbReference>
<dbReference type="Gene3D" id="1.10.10.10">
    <property type="entry name" value="Winged helix-like DNA-binding domain superfamily/Winged helix DNA-binding domain"/>
    <property type="match status" value="1"/>
</dbReference>
<evidence type="ECO:0000313" key="3">
    <source>
        <dbReference type="Proteomes" id="UP000001018"/>
    </source>
</evidence>
<dbReference type="Proteomes" id="UP000001018">
    <property type="component" value="Chromosome"/>
</dbReference>
<dbReference type="STRING" id="330779.Saci_0874"/>
<dbReference type="InterPro" id="IPR036390">
    <property type="entry name" value="WH_DNA-bd_sf"/>
</dbReference>
<proteinExistence type="predicted"/>
<dbReference type="SMART" id="SM00746">
    <property type="entry name" value="TRASH"/>
    <property type="match status" value="1"/>
</dbReference>
<reference evidence="2 3" key="1">
    <citation type="journal article" date="2005" name="J. Bacteriol.">
        <title>The genome of Sulfolobus acidocaldarius, a model organism of the Crenarchaeota.</title>
        <authorList>
            <person name="Chen L."/>
            <person name="Brugger K."/>
            <person name="Skovgaard M."/>
            <person name="Redder P."/>
            <person name="She Q."/>
            <person name="Torarinsson E."/>
            <person name="Greve B."/>
            <person name="Awayez M."/>
            <person name="Zibat A."/>
            <person name="Klenk H.-P."/>
            <person name="Garrett R.A."/>
        </authorList>
    </citation>
    <scope>NUCLEOTIDE SEQUENCE [LARGE SCALE GENOMIC DNA]</scope>
    <source>
        <strain evidence="3">ATCC 33909 / DSM 639 / JCM 8929 / NBRC 15157 / NCIMB 11770</strain>
    </source>
</reference>
<evidence type="ECO:0000259" key="1">
    <source>
        <dbReference type="SMART" id="SM00746"/>
    </source>
</evidence>
<accession>Q4JAE0</accession>
<organism evidence="2 3">
    <name type="scientific">Sulfolobus acidocaldarius (strain ATCC 33909 / DSM 639 / JCM 8929 / NBRC 15157 / NCIMB 11770)</name>
    <dbReference type="NCBI Taxonomy" id="330779"/>
    <lineage>
        <taxon>Archaea</taxon>
        <taxon>Thermoproteota</taxon>
        <taxon>Thermoprotei</taxon>
        <taxon>Sulfolobales</taxon>
        <taxon>Sulfolobaceae</taxon>
        <taxon>Sulfolobus</taxon>
    </lineage>
</organism>
<dbReference type="AlphaFoldDB" id="Q4JAE0"/>
<dbReference type="SUPFAM" id="SSF46785">
    <property type="entry name" value="Winged helix' DNA-binding domain"/>
    <property type="match status" value="1"/>
</dbReference>
<sequence>MSAFKIQSILFIMAVKLTPLEYKVLNILKEDSRRSASSIAKELQVSRATIAKTIKSLRSKNIKFSVEYWEEGELAVFAISKECLKGSKECYKLIDGRSVSIIRGSFDHIQQILEQNKIKNYLLAVDKVDSTKVIKEGLYCDYCGGEIKGTPITLKVRRRIYYTCCNTCKEHLRKKLSTSQV</sequence>
<dbReference type="Pfam" id="PF08394">
    <property type="entry name" value="Arc_trans_TRASH"/>
    <property type="match status" value="1"/>
</dbReference>
<dbReference type="Pfam" id="PF08279">
    <property type="entry name" value="HTH_11"/>
    <property type="match status" value="1"/>
</dbReference>
<dbReference type="HOGENOM" id="CLU_091233_4_1_2"/>
<name>Q4JAE0_SULAC</name>